<dbReference type="OrthoDB" id="9996895at2759"/>
<organism evidence="3 4">
    <name type="scientific">Ascochyta lentis</name>
    <dbReference type="NCBI Taxonomy" id="205686"/>
    <lineage>
        <taxon>Eukaryota</taxon>
        <taxon>Fungi</taxon>
        <taxon>Dikarya</taxon>
        <taxon>Ascomycota</taxon>
        <taxon>Pezizomycotina</taxon>
        <taxon>Dothideomycetes</taxon>
        <taxon>Pleosporomycetidae</taxon>
        <taxon>Pleosporales</taxon>
        <taxon>Pleosporineae</taxon>
        <taxon>Didymellaceae</taxon>
        <taxon>Ascochyta</taxon>
    </lineage>
</organism>
<keyword evidence="4" id="KW-1185">Reference proteome</keyword>
<proteinExistence type="predicted"/>
<dbReference type="GO" id="GO:0005634">
    <property type="term" value="C:nucleus"/>
    <property type="evidence" value="ECO:0007669"/>
    <property type="project" value="TreeGrafter"/>
</dbReference>
<dbReference type="PANTHER" id="PTHR23389">
    <property type="entry name" value="CHROMOSOME TRANSMISSION FIDELITY FACTOR 18"/>
    <property type="match status" value="1"/>
</dbReference>
<dbReference type="InterPro" id="IPR003593">
    <property type="entry name" value="AAA+_ATPase"/>
</dbReference>
<feature type="region of interest" description="Disordered" evidence="1">
    <location>
        <begin position="1"/>
        <end position="142"/>
    </location>
</feature>
<feature type="compositionally biased region" description="Basic residues" evidence="1">
    <location>
        <begin position="268"/>
        <end position="279"/>
    </location>
</feature>
<evidence type="ECO:0000313" key="4">
    <source>
        <dbReference type="Proteomes" id="UP000651452"/>
    </source>
</evidence>
<evidence type="ECO:0000313" key="3">
    <source>
        <dbReference type="EMBL" id="KAF9700330.1"/>
    </source>
</evidence>
<name>A0A8H7MM73_9PLEO</name>
<feature type="region of interest" description="Disordered" evidence="1">
    <location>
        <begin position="165"/>
        <end position="437"/>
    </location>
</feature>
<dbReference type="Pfam" id="PF00004">
    <property type="entry name" value="AAA"/>
    <property type="match status" value="1"/>
</dbReference>
<feature type="compositionally biased region" description="Basic residues" evidence="1">
    <location>
        <begin position="64"/>
        <end position="75"/>
    </location>
</feature>
<dbReference type="SMART" id="SM00382">
    <property type="entry name" value="AAA"/>
    <property type="match status" value="1"/>
</dbReference>
<gene>
    <name evidence="3" type="ORF">EKO04_001795</name>
</gene>
<dbReference type="GO" id="GO:0005524">
    <property type="term" value="F:ATP binding"/>
    <property type="evidence" value="ECO:0007669"/>
    <property type="project" value="InterPro"/>
</dbReference>
<accession>A0A8H7MM73</accession>
<feature type="domain" description="AAA+ ATPase" evidence="2">
    <location>
        <begin position="654"/>
        <end position="876"/>
    </location>
</feature>
<dbReference type="GO" id="GO:0003677">
    <property type="term" value="F:DNA binding"/>
    <property type="evidence" value="ECO:0007669"/>
    <property type="project" value="TreeGrafter"/>
</dbReference>
<dbReference type="Gene3D" id="3.40.50.300">
    <property type="entry name" value="P-loop containing nucleotide triphosphate hydrolases"/>
    <property type="match status" value="1"/>
</dbReference>
<feature type="compositionally biased region" description="Basic and acidic residues" evidence="1">
    <location>
        <begin position="345"/>
        <end position="359"/>
    </location>
</feature>
<dbReference type="GO" id="GO:0016887">
    <property type="term" value="F:ATP hydrolysis activity"/>
    <property type="evidence" value="ECO:0007669"/>
    <property type="project" value="InterPro"/>
</dbReference>
<dbReference type="Proteomes" id="UP000651452">
    <property type="component" value="Unassembled WGS sequence"/>
</dbReference>
<dbReference type="SUPFAM" id="SSF52540">
    <property type="entry name" value="P-loop containing nucleoside triphosphate hydrolases"/>
    <property type="match status" value="1"/>
</dbReference>
<dbReference type="InterPro" id="IPR027417">
    <property type="entry name" value="P-loop_NTPase"/>
</dbReference>
<feature type="region of interest" description="Disordered" evidence="1">
    <location>
        <begin position="1260"/>
        <end position="1302"/>
    </location>
</feature>
<reference evidence="3" key="1">
    <citation type="submission" date="2018-12" db="EMBL/GenBank/DDBJ databases">
        <authorList>
            <person name="Syme R.A."/>
            <person name="Farfan-Caceres L."/>
            <person name="Lichtenzveig J."/>
        </authorList>
    </citation>
    <scope>NUCLEOTIDE SEQUENCE</scope>
    <source>
        <strain evidence="3">Al4</strain>
    </source>
</reference>
<dbReference type="InterPro" id="IPR003959">
    <property type="entry name" value="ATPase_AAA_core"/>
</dbReference>
<reference evidence="3" key="2">
    <citation type="submission" date="2020-09" db="EMBL/GenBank/DDBJ databases">
        <title>Reference genome assembly for Australian Ascochyta lentis isolate Al4.</title>
        <authorList>
            <person name="Lee R.C."/>
            <person name="Farfan-Caceres L.M."/>
            <person name="Debler J.W."/>
            <person name="Williams A.H."/>
            <person name="Henares B.M."/>
        </authorList>
    </citation>
    <scope>NUCLEOTIDE SEQUENCE</scope>
    <source>
        <strain evidence="3">Al4</strain>
    </source>
</reference>
<dbReference type="EMBL" id="RZGK01000003">
    <property type="protein sequence ID" value="KAF9700330.1"/>
    <property type="molecule type" value="Genomic_DNA"/>
</dbReference>
<feature type="region of interest" description="Disordered" evidence="1">
    <location>
        <begin position="1212"/>
        <end position="1234"/>
    </location>
</feature>
<protein>
    <recommendedName>
        <fullName evidence="2">AAA+ ATPase domain-containing protein</fullName>
    </recommendedName>
</protein>
<sequence length="1302" mass="143665">MALTAVHTAMHLEEPKNVHPFFSKASKEEEEVLEPNVNEPAATHDDRNDDHDYDEQNTSPQAAKPRKKRTRRTAHTKNQPSLDSFARRPAIKSNDVDVADDTTGPSLEEDMNLDRRKRRKTASPPPSAEVLHGTITVGRPPSDLYEQLHAEAASTGTQEVIDDVMVDTLVASTPNDDGPDSSLPKISEDALEDAVPESSLPQAAEDGSRSATPPNAAQDTATSNSNPTAGEVDGTTAKVTPKKQIKVTKTGKLVSSPPKANPPAATTPKKRGRPRKAAKKNNLSATITVIRYGSDSASRSAFGQKIEAILRGSRSSDKPTAVNPPKPARSPKAPHPFFTGKASQKKAEAPTKPEAERRPVTPRKSACTPGKLRAERRKEQEDDDDDSMPAFGMASRYSRLAKQSGLSEPSWPSKATAHVRNLDSKDVVPPTTQSQASKLTLKPAKLKRSVYTLPAEEEVITRLAQQLSGVFSTRTNSINLDFAPPEDVRLPTRLLTTGIDIQNKVRAQIRAPLETLSDRLFAKTHPAITTLFDEIEHTLTSFDEGRCEPQAWAQKYRPGRADRVLQSGNEAFALRDWLKNLTVMAVGAAQDPSKTATLLDTKKPPRKKRRTAVDGFIVSDDEDEDDDDMIELAQREGAAPRQHPSLRRPRWTRNKNVVLLSGPHGCGKSATVYAVAKELDFEVFELHSGVRRAGKDIQDKVGDMTANHLVNHQRGDLPAKMKPTSLVTADDTDNERDKEFQKDLDSGRQGTMTSFFMAKPAMKPKPKPKPKPKAQVVVQSPKKARSIPAAQAMLPIAASRKSQKQSLIVIEEADILFEEDQNFWAQIIKLAAQSKRPIVITCNDELQIPTQALPMAAVLRLSPPPVDLATDYLVALAGREGHILQRQAVRDLYNSKNHDLRASVTELNFWCQMSVGDKKGGLEWMYQRWPPGKDVDAHGRLLRVASEGTYKSGMGWLSHNVFETKSNAVFDKEEELLMEIWNDWGISPTSWSPEERPSKKSVASDQDNRLIHLDELDRLVNFSDALSAADIYSCIGLPSYENEHDQPIDPTLPCITEKERLSYTIDAALLQADDCTDFLNLDTALAVQTNILLHHAFPDLTHHAADRPPPVPTTLEQSYTHQLLHHKTETWKHTSLTRSTFASALDILASPTDQDTTYDHRTTFTLTPTSFDRPFSLITLDLAPYIRSIVAHEQALETQRIRLGTLLSEGGRARRARTTRASRTAMEGGERGTKRRERWFSRELNFELVMRTAGSSWAGLGWKGEGGEGEGDSVGGSLTETGTQMSGGDVQDQEMVVDAGVE</sequence>
<feature type="compositionally biased region" description="Polar residues" evidence="1">
    <location>
        <begin position="209"/>
        <end position="228"/>
    </location>
</feature>
<comment type="caution">
    <text evidence="3">The sequence shown here is derived from an EMBL/GenBank/DDBJ whole genome shotgun (WGS) entry which is preliminary data.</text>
</comment>
<evidence type="ECO:0000256" key="1">
    <source>
        <dbReference type="SAM" id="MobiDB-lite"/>
    </source>
</evidence>
<dbReference type="PANTHER" id="PTHR23389:SF21">
    <property type="entry name" value="ATPASE FAMILY AAA DOMAIN-CONTAINING PROTEIN 5"/>
    <property type="match status" value="1"/>
</dbReference>
<evidence type="ECO:0000259" key="2">
    <source>
        <dbReference type="SMART" id="SM00382"/>
    </source>
</evidence>